<feature type="non-terminal residue" evidence="1">
    <location>
        <position position="1"/>
    </location>
</feature>
<comment type="caution">
    <text evidence="1">The sequence shown here is derived from an EMBL/GenBank/DDBJ whole genome shotgun (WGS) entry which is preliminary data.</text>
</comment>
<evidence type="ECO:0000313" key="1">
    <source>
        <dbReference type="EMBL" id="MBA0850347.1"/>
    </source>
</evidence>
<dbReference type="AlphaFoldDB" id="A0A7J9KV78"/>
<organism evidence="1 2">
    <name type="scientific">Gossypium schwendimanii</name>
    <name type="common">Cotton</name>
    <dbReference type="NCBI Taxonomy" id="34291"/>
    <lineage>
        <taxon>Eukaryota</taxon>
        <taxon>Viridiplantae</taxon>
        <taxon>Streptophyta</taxon>
        <taxon>Embryophyta</taxon>
        <taxon>Tracheophyta</taxon>
        <taxon>Spermatophyta</taxon>
        <taxon>Magnoliopsida</taxon>
        <taxon>eudicotyledons</taxon>
        <taxon>Gunneridae</taxon>
        <taxon>Pentapetalae</taxon>
        <taxon>rosids</taxon>
        <taxon>malvids</taxon>
        <taxon>Malvales</taxon>
        <taxon>Malvaceae</taxon>
        <taxon>Malvoideae</taxon>
        <taxon>Gossypium</taxon>
    </lineage>
</organism>
<reference evidence="1 2" key="1">
    <citation type="journal article" date="2019" name="Genome Biol. Evol.">
        <title>Insights into the evolution of the New World diploid cottons (Gossypium, subgenus Houzingenia) based on genome sequencing.</title>
        <authorList>
            <person name="Grover C.E."/>
            <person name="Arick M.A. 2nd"/>
            <person name="Thrash A."/>
            <person name="Conover J.L."/>
            <person name="Sanders W.S."/>
            <person name="Peterson D.G."/>
            <person name="Frelichowski J.E."/>
            <person name="Scheffler J.A."/>
            <person name="Scheffler B.E."/>
            <person name="Wendel J.F."/>
        </authorList>
    </citation>
    <scope>NUCLEOTIDE SEQUENCE [LARGE SCALE GENOMIC DNA]</scope>
    <source>
        <strain evidence="1">1</strain>
        <tissue evidence="1">Leaf</tissue>
    </source>
</reference>
<sequence length="73" mass="8576">IGYQKRVSGRGVNYASNREECCSSRLNDLENLTRIWKQWDLETRGIFIEKYGDIAHLITINVDEQLIQAMVRF</sequence>
<name>A0A7J9KV78_GOSSC</name>
<evidence type="ECO:0000313" key="2">
    <source>
        <dbReference type="Proteomes" id="UP000593576"/>
    </source>
</evidence>
<dbReference type="OrthoDB" id="10388280at2759"/>
<dbReference type="Proteomes" id="UP000593576">
    <property type="component" value="Unassembled WGS sequence"/>
</dbReference>
<accession>A0A7J9KV78</accession>
<keyword evidence="2" id="KW-1185">Reference proteome</keyword>
<protein>
    <submittedName>
        <fullName evidence="1">Uncharacterized protein</fullName>
    </submittedName>
</protein>
<dbReference type="EMBL" id="JABFAF010000002">
    <property type="protein sequence ID" value="MBA0850347.1"/>
    <property type="molecule type" value="Genomic_DNA"/>
</dbReference>
<gene>
    <name evidence="1" type="ORF">Goshw_028591</name>
</gene>
<proteinExistence type="predicted"/>